<dbReference type="EMBL" id="JANBPW010000542">
    <property type="protein sequence ID" value="KAJ1949115.1"/>
    <property type="molecule type" value="Genomic_DNA"/>
</dbReference>
<organism evidence="1 2">
    <name type="scientific">Linderina macrospora</name>
    <dbReference type="NCBI Taxonomy" id="4868"/>
    <lineage>
        <taxon>Eukaryota</taxon>
        <taxon>Fungi</taxon>
        <taxon>Fungi incertae sedis</taxon>
        <taxon>Zoopagomycota</taxon>
        <taxon>Kickxellomycotina</taxon>
        <taxon>Kickxellomycetes</taxon>
        <taxon>Kickxellales</taxon>
        <taxon>Kickxellaceae</taxon>
        <taxon>Linderina</taxon>
    </lineage>
</organism>
<name>A0ACC1JER7_9FUNG</name>
<proteinExistence type="predicted"/>
<evidence type="ECO:0000313" key="1">
    <source>
        <dbReference type="EMBL" id="KAJ1949115.1"/>
    </source>
</evidence>
<evidence type="ECO:0000313" key="2">
    <source>
        <dbReference type="Proteomes" id="UP001150603"/>
    </source>
</evidence>
<sequence length="121" mass="12663">MKISFALLALATTAVLAAPTPNTYNKRALVQANFAEVQQAAKNYSNYASQIRRIMSEIQRTTNQIAGGLTGSAGSSLKAAENKAAKGLNTAAQALANMAGTLNKVASNYQGSEGKARQPFN</sequence>
<accession>A0ACC1JER7</accession>
<keyword evidence="2" id="KW-1185">Reference proteome</keyword>
<dbReference type="Proteomes" id="UP001150603">
    <property type="component" value="Unassembled WGS sequence"/>
</dbReference>
<comment type="caution">
    <text evidence="1">The sequence shown here is derived from an EMBL/GenBank/DDBJ whole genome shotgun (WGS) entry which is preliminary data.</text>
</comment>
<protein>
    <submittedName>
        <fullName evidence="1">Uncharacterized protein</fullName>
    </submittedName>
</protein>
<gene>
    <name evidence="1" type="ORF">FBU59_001288</name>
</gene>
<reference evidence="1" key="1">
    <citation type="submission" date="2022-07" db="EMBL/GenBank/DDBJ databases">
        <title>Phylogenomic reconstructions and comparative analyses of Kickxellomycotina fungi.</title>
        <authorList>
            <person name="Reynolds N.K."/>
            <person name="Stajich J.E."/>
            <person name="Barry K."/>
            <person name="Grigoriev I.V."/>
            <person name="Crous P."/>
            <person name="Smith M.E."/>
        </authorList>
    </citation>
    <scope>NUCLEOTIDE SEQUENCE</scope>
    <source>
        <strain evidence="1">NRRL 5244</strain>
    </source>
</reference>